<sequence length="1182" mass="132575">MCQVKSSNGKGRKRSANVGLDNAATENDISKAVELPDSVRPCVKRPKRSAACSSLKEKTYRLNQKNSLIEVKQESIADGEDVAVVFTSEGETQQTPQRRLVDFIVHDENGNSQPLEILDVMQLYITGVIIPLNGAMDKQRGMRCECFGPLESWSITGYEQGSPVVWICTYMAEYICIKPAGIYSKIYNALFEKAMVCVEVYRALSKPDGGDPTLSLDELIARVSRCLANGIGKTNASIPFVSRDYFFSQGKLIVDQLIALDENAADDEQIFTGLPALQALEKEYIQRMRMPRIHNPVALQRKALTIIETRFFGEGGSSSANMASEADSLSEDEKLARLLQEQEDRNVYIRQTRRPAANPKAKVYIKINEDEIANDYPLPAYYEAEEEETDEYILFDDDVSPLAPEDLPRRKLHDWALYNSESRLISLELLPMLAGAEVDVDIYGSGIMTEDDGDDFGLDDHPQSRNNEELLHLASCSKEGLSSASERKPEGIRIYLSAIKEWMIEFGASMIFVSIRTNGAWYRLGSPSQQYAPWFRPVLKTASLAIKVITMLKEASRVSRLSFVDVVRNLAAQDDKDDPTFISSKIPEVERYVVVHGQIILQQFAEYPDDCIKKSSFIVGLIAKMEQKHHTKLMFSRKKVLLRKGKNLNPRANSRPDGTKRKPMRATTTRLVHRIWSEYYAKFNVDGELDPTIADSVVPEVEDPQEEVEDGEQDEETAIVPALRGNVQRRLKSSNSRPTHADVKWIAKSIERTSISKAVYKKACFGGYDLEVGGVVLVDVEGGDEHDEMPTMLLVEYLYEKDDGSCMLHGRVMERGPNTVLGNAADERELFLTDDCEDISICDIKGTAKVKIQRRSWGHNHRKANATEDEEERARAKERELKGLPVEYYCRYWYSPKKGAFMSLPYDSMAVGNGICGSCRVKEEKLEKEVACIIENNEGFILEGNEYHVNDFLYLDPDTFESLEDGSENMEKFKAGRNKGLRAYVICQLLAVKAPPSNDAKQANAMTSHLTVRRFYRPEDVGILKAYKADIHEIYYSKDIATVQLNVVRGTCDVRRYHEVLGASGICMMKHTFFCSCIYDPKRGTIKQLPANVKLSPKISERFATHCKLEDSSSKFKGKGKMVEDVQPLAISEEVSAEHALTTLDIFAGCGGLSEGLQQSGGARSHVSWRPDGTTSTDPSTP</sequence>
<dbReference type="EMBL" id="CM055112">
    <property type="protein sequence ID" value="KAJ7517729.1"/>
    <property type="molecule type" value="Genomic_DNA"/>
</dbReference>
<organism evidence="1 2">
    <name type="scientific">Diphasiastrum complanatum</name>
    <name type="common">Issler's clubmoss</name>
    <name type="synonym">Lycopodium complanatum</name>
    <dbReference type="NCBI Taxonomy" id="34168"/>
    <lineage>
        <taxon>Eukaryota</taxon>
        <taxon>Viridiplantae</taxon>
        <taxon>Streptophyta</taxon>
        <taxon>Embryophyta</taxon>
        <taxon>Tracheophyta</taxon>
        <taxon>Lycopodiopsida</taxon>
        <taxon>Lycopodiales</taxon>
        <taxon>Lycopodiaceae</taxon>
        <taxon>Lycopodioideae</taxon>
        <taxon>Diphasiastrum</taxon>
    </lineage>
</organism>
<evidence type="ECO:0000313" key="1">
    <source>
        <dbReference type="EMBL" id="KAJ7517729.1"/>
    </source>
</evidence>
<proteinExistence type="predicted"/>
<keyword evidence="2" id="KW-1185">Reference proteome</keyword>
<dbReference type="Proteomes" id="UP001162992">
    <property type="component" value="Chromosome 21"/>
</dbReference>
<comment type="caution">
    <text evidence="1">The sequence shown here is derived from an EMBL/GenBank/DDBJ whole genome shotgun (WGS) entry which is preliminary data.</text>
</comment>
<accession>A0ACC2AJL0</accession>
<name>A0ACC2AJL0_DIPCM</name>
<reference evidence="2" key="1">
    <citation type="journal article" date="2024" name="Proc. Natl. Acad. Sci. U.S.A.">
        <title>Extraordinary preservation of gene collinearity over three hundred million years revealed in homosporous lycophytes.</title>
        <authorList>
            <person name="Li C."/>
            <person name="Wickell D."/>
            <person name="Kuo L.Y."/>
            <person name="Chen X."/>
            <person name="Nie B."/>
            <person name="Liao X."/>
            <person name="Peng D."/>
            <person name="Ji J."/>
            <person name="Jenkins J."/>
            <person name="Williams M."/>
            <person name="Shu S."/>
            <person name="Plott C."/>
            <person name="Barry K."/>
            <person name="Rajasekar S."/>
            <person name="Grimwood J."/>
            <person name="Han X."/>
            <person name="Sun S."/>
            <person name="Hou Z."/>
            <person name="He W."/>
            <person name="Dai G."/>
            <person name="Sun C."/>
            <person name="Schmutz J."/>
            <person name="Leebens-Mack J.H."/>
            <person name="Li F.W."/>
            <person name="Wang L."/>
        </authorList>
    </citation>
    <scope>NUCLEOTIDE SEQUENCE [LARGE SCALE GENOMIC DNA]</scope>
    <source>
        <strain evidence="2">cv. PW_Plant_1</strain>
    </source>
</reference>
<evidence type="ECO:0000313" key="2">
    <source>
        <dbReference type="Proteomes" id="UP001162992"/>
    </source>
</evidence>
<gene>
    <name evidence="1" type="ORF">O6H91_21G038100</name>
</gene>
<protein>
    <submittedName>
        <fullName evidence="1">Uncharacterized protein</fullName>
    </submittedName>
</protein>